<evidence type="ECO:0000313" key="5">
    <source>
        <dbReference type="Proteomes" id="UP000324241"/>
    </source>
</evidence>
<reference evidence="2 5" key="2">
    <citation type="submission" date="2019-08" db="EMBL/GenBank/DDBJ databases">
        <title>The genome sequence of a newly discovered highly antifungal drug resistant Aspergillus species, Aspergillus tanneri NIH 1004.</title>
        <authorList>
            <person name="Mounaud S."/>
            <person name="Singh I."/>
            <person name="Joardar V."/>
            <person name="Pakala S."/>
            <person name="Pakala S."/>
            <person name="Venepally P."/>
            <person name="Chung J.K."/>
            <person name="Losada L."/>
            <person name="Nierman W.C."/>
        </authorList>
    </citation>
    <scope>NUCLEOTIDE SEQUENCE [LARGE SCALE GENOMIC DNA]</scope>
    <source>
        <strain evidence="2 5">NIH1004</strain>
    </source>
</reference>
<sequence length="147" mass="16952">MPNAAIPGRNPVDLPRPGKRRRLRCEFDTILSESDGTIEDHQLCDHLISTTTESNKRLRSELAETRRELAKAQGDYDELESSHSQCPYWIQRNESLASALDDRCEKIEREKERLQNLCDELKAENRRLRGQGCDESNNIKGEELDNI</sequence>
<evidence type="ECO:0000256" key="1">
    <source>
        <dbReference type="SAM" id="Coils"/>
    </source>
</evidence>
<proteinExistence type="predicted"/>
<dbReference type="OrthoDB" id="4286343at2759"/>
<keyword evidence="4" id="KW-1185">Reference proteome</keyword>
<dbReference type="RefSeq" id="XP_033426090.1">
    <property type="nucleotide sequence ID" value="XM_033570058.1"/>
</dbReference>
<dbReference type="EMBL" id="QUQM01000004">
    <property type="protein sequence ID" value="KAA8646729.1"/>
    <property type="molecule type" value="Genomic_DNA"/>
</dbReference>
<name>A0A4S3IZV8_9EURO</name>
<dbReference type="VEuPathDB" id="FungiDB:EYZ11_013437"/>
<evidence type="ECO:0000313" key="3">
    <source>
        <dbReference type="EMBL" id="THC87118.1"/>
    </source>
</evidence>
<comment type="caution">
    <text evidence="3">The sequence shown here is derived from an EMBL/GenBank/DDBJ whole genome shotgun (WGS) entry which is preliminary data.</text>
</comment>
<reference evidence="3 4" key="1">
    <citation type="submission" date="2019-03" db="EMBL/GenBank/DDBJ databases">
        <title>The genome sequence of a newly discovered highly antifungal drug resistant Aspergillus species, Aspergillus tanneri NIH 1004.</title>
        <authorList>
            <person name="Mounaud S."/>
            <person name="Singh I."/>
            <person name="Joardar V."/>
            <person name="Pakala S."/>
            <person name="Pakala S."/>
            <person name="Venepally P."/>
            <person name="Hoover J."/>
            <person name="Nierman W."/>
            <person name="Chung J."/>
            <person name="Losada L."/>
        </authorList>
    </citation>
    <scope>NUCLEOTIDE SEQUENCE [LARGE SCALE GENOMIC DNA]</scope>
    <source>
        <strain evidence="3 4">NIH1004</strain>
    </source>
</reference>
<accession>A0A4S3IZV8</accession>
<dbReference type="GeneID" id="54328106"/>
<organism evidence="3 4">
    <name type="scientific">Aspergillus tanneri</name>
    <dbReference type="NCBI Taxonomy" id="1220188"/>
    <lineage>
        <taxon>Eukaryota</taxon>
        <taxon>Fungi</taxon>
        <taxon>Dikarya</taxon>
        <taxon>Ascomycota</taxon>
        <taxon>Pezizomycotina</taxon>
        <taxon>Eurotiomycetes</taxon>
        <taxon>Eurotiomycetidae</taxon>
        <taxon>Eurotiales</taxon>
        <taxon>Aspergillaceae</taxon>
        <taxon>Aspergillus</taxon>
        <taxon>Aspergillus subgen. Circumdati</taxon>
    </lineage>
</organism>
<gene>
    <name evidence="2" type="ORF">ATNIH1004_005404</name>
    <name evidence="3" type="ORF">EYZ11_013437</name>
</gene>
<feature type="coiled-coil region" evidence="1">
    <location>
        <begin position="48"/>
        <end position="131"/>
    </location>
</feature>
<dbReference type="Proteomes" id="UP000308092">
    <property type="component" value="Unassembled WGS sequence"/>
</dbReference>
<dbReference type="AlphaFoldDB" id="A0A4S3IZV8"/>
<evidence type="ECO:0000313" key="2">
    <source>
        <dbReference type="EMBL" id="KAA8646729.1"/>
    </source>
</evidence>
<evidence type="ECO:0000313" key="4">
    <source>
        <dbReference type="Proteomes" id="UP000308092"/>
    </source>
</evidence>
<keyword evidence="1" id="KW-0175">Coiled coil</keyword>
<dbReference type="Proteomes" id="UP000324241">
    <property type="component" value="Unassembled WGS sequence"/>
</dbReference>
<dbReference type="EMBL" id="SOSA01001475">
    <property type="protein sequence ID" value="THC87118.1"/>
    <property type="molecule type" value="Genomic_DNA"/>
</dbReference>
<protein>
    <submittedName>
        <fullName evidence="3">Uncharacterized protein</fullName>
    </submittedName>
</protein>